<sequence length="87" mass="10033">MKLVSDIINELMDLASPMSSALFKTKVLASRIQNETLQTWVNNELKGYEREANLPDYRKTEGFPKGNFMNGWMQYKNTPIPIGHLTR</sequence>
<organism evidence="2 3">
    <name type="scientific">Pedobacter riviphilus</name>
    <dbReference type="NCBI Taxonomy" id="2766984"/>
    <lineage>
        <taxon>Bacteria</taxon>
        <taxon>Pseudomonadati</taxon>
        <taxon>Bacteroidota</taxon>
        <taxon>Sphingobacteriia</taxon>
        <taxon>Sphingobacteriales</taxon>
        <taxon>Sphingobacteriaceae</taxon>
        <taxon>Pedobacter</taxon>
    </lineage>
</organism>
<dbReference type="InterPro" id="IPR041304">
    <property type="entry name" value="AbiTii"/>
</dbReference>
<protein>
    <recommendedName>
        <fullName evidence="1">AbiTii domain-containing protein</fullName>
    </recommendedName>
</protein>
<dbReference type="EMBL" id="CP061171">
    <property type="protein sequence ID" value="QNR85073.1"/>
    <property type="molecule type" value="Genomic_DNA"/>
</dbReference>
<dbReference type="Pfam" id="PF18864">
    <property type="entry name" value="AbiTii"/>
    <property type="match status" value="1"/>
</dbReference>
<dbReference type="Proteomes" id="UP000516439">
    <property type="component" value="Chromosome"/>
</dbReference>
<gene>
    <name evidence="2" type="ORF">H9N25_00755</name>
</gene>
<evidence type="ECO:0000313" key="2">
    <source>
        <dbReference type="EMBL" id="QNR85073.1"/>
    </source>
</evidence>
<evidence type="ECO:0000259" key="1">
    <source>
        <dbReference type="Pfam" id="PF18864"/>
    </source>
</evidence>
<name>A0ABX6THX9_9SPHI</name>
<feature type="domain" description="AbiTii" evidence="1">
    <location>
        <begin position="2"/>
        <end position="82"/>
    </location>
</feature>
<keyword evidence="3" id="KW-1185">Reference proteome</keyword>
<reference evidence="2 3" key="1">
    <citation type="submission" date="2020-09" db="EMBL/GenBank/DDBJ databases">
        <title>Pedobacter sp. SW-16 isolated from soil near Yeocheon.</title>
        <authorList>
            <person name="Im H.S."/>
            <person name="Joung Y."/>
            <person name="Lee S.-S."/>
        </authorList>
    </citation>
    <scope>NUCLEOTIDE SEQUENCE [LARGE SCALE GENOMIC DNA]</scope>
    <source>
        <strain evidence="2 3">SW-16</strain>
    </source>
</reference>
<proteinExistence type="predicted"/>
<accession>A0ABX6THX9</accession>
<evidence type="ECO:0000313" key="3">
    <source>
        <dbReference type="Proteomes" id="UP000516439"/>
    </source>
</evidence>